<dbReference type="InterPro" id="IPR025449">
    <property type="entry name" value="JetB"/>
</dbReference>
<gene>
    <name evidence="1" type="ORF">ACFQDL_32400</name>
</gene>
<sequence length="204" mass="23351">METGYPADDSVQPLSGGQRLTPLLVHLLKGILYRDTHTQLWQLLYDLEAPLRDQLAILGLELYLDEEEGFAFLQQRVANEDEPEIPRLVARRSLSYPVSLLCVLLRKRLAEADHQGGDLKLVVSRSEIHNDMKVFFAELNNEARLADQLDSHIEKVVKLGFLKRMKEADHFEVRRILKALVDGDWLADLDEKLVLYLEHGQSLA</sequence>
<dbReference type="Pfam" id="PF13835">
    <property type="entry name" value="DUF4194"/>
    <property type="match status" value="1"/>
</dbReference>
<reference evidence="2" key="1">
    <citation type="journal article" date="2019" name="Int. J. Syst. Evol. Microbiol.">
        <title>The Global Catalogue of Microorganisms (GCM) 10K type strain sequencing project: providing services to taxonomists for standard genome sequencing and annotation.</title>
        <authorList>
            <consortium name="The Broad Institute Genomics Platform"/>
            <consortium name="The Broad Institute Genome Sequencing Center for Infectious Disease"/>
            <person name="Wu L."/>
            <person name="Ma J."/>
        </authorList>
    </citation>
    <scope>NUCLEOTIDE SEQUENCE [LARGE SCALE GENOMIC DNA]</scope>
    <source>
        <strain evidence="2">NBRC 111756</strain>
    </source>
</reference>
<dbReference type="Proteomes" id="UP001596422">
    <property type="component" value="Unassembled WGS sequence"/>
</dbReference>
<evidence type="ECO:0000313" key="1">
    <source>
        <dbReference type="EMBL" id="MFC6674295.1"/>
    </source>
</evidence>
<name>A0ABW2AA43_9GAMM</name>
<proteinExistence type="predicted"/>
<accession>A0ABW2AA43</accession>
<protein>
    <submittedName>
        <fullName evidence="1">DUF4194 domain-containing protein</fullName>
    </submittedName>
</protein>
<dbReference type="EMBL" id="JBHSWE010000002">
    <property type="protein sequence ID" value="MFC6674295.1"/>
    <property type="molecule type" value="Genomic_DNA"/>
</dbReference>
<evidence type="ECO:0000313" key="2">
    <source>
        <dbReference type="Proteomes" id="UP001596422"/>
    </source>
</evidence>
<keyword evidence="2" id="KW-1185">Reference proteome</keyword>
<dbReference type="RefSeq" id="WP_379914118.1">
    <property type="nucleotide sequence ID" value="NZ_JBHSWE010000002.1"/>
</dbReference>
<comment type="caution">
    <text evidence="1">The sequence shown here is derived from an EMBL/GenBank/DDBJ whole genome shotgun (WGS) entry which is preliminary data.</text>
</comment>
<organism evidence="1 2">
    <name type="scientific">Marinobacterium aestuariivivens</name>
    <dbReference type="NCBI Taxonomy" id="1698799"/>
    <lineage>
        <taxon>Bacteria</taxon>
        <taxon>Pseudomonadati</taxon>
        <taxon>Pseudomonadota</taxon>
        <taxon>Gammaproteobacteria</taxon>
        <taxon>Oceanospirillales</taxon>
        <taxon>Oceanospirillaceae</taxon>
        <taxon>Marinobacterium</taxon>
    </lineage>
</organism>